<protein>
    <submittedName>
        <fullName evidence="2">Ankyrin repeat domain-containing protein 2b</fullName>
    </submittedName>
</protein>
<dbReference type="Pfam" id="PF22936">
    <property type="entry name" value="Pol_BBD"/>
    <property type="match status" value="1"/>
</dbReference>
<dbReference type="PANTHER" id="PTHR36017">
    <property type="entry name" value="EMBRYO DEFECTIVE 1381"/>
    <property type="match status" value="1"/>
</dbReference>
<accession>A0A834WV44</accession>
<keyword evidence="3" id="KW-1185">Reference proteome</keyword>
<name>A0A834WV44_9FABA</name>
<reference evidence="2" key="1">
    <citation type="submission" date="2020-09" db="EMBL/GenBank/DDBJ databases">
        <title>Genome-Enabled Discovery of Anthraquinone Biosynthesis in Senna tora.</title>
        <authorList>
            <person name="Kang S.-H."/>
            <person name="Pandey R.P."/>
            <person name="Lee C.-M."/>
            <person name="Sim J.-S."/>
            <person name="Jeong J.-T."/>
            <person name="Choi B.-S."/>
            <person name="Jung M."/>
            <person name="Ginzburg D."/>
            <person name="Zhao K."/>
            <person name="Won S.Y."/>
            <person name="Oh T.-J."/>
            <person name="Yu Y."/>
            <person name="Kim N.-H."/>
            <person name="Lee O.R."/>
            <person name="Lee T.-H."/>
            <person name="Bashyal P."/>
            <person name="Kim T.-S."/>
            <person name="Lee W.-H."/>
            <person name="Kawkins C."/>
            <person name="Kim C.-K."/>
            <person name="Kim J.S."/>
            <person name="Ahn B.O."/>
            <person name="Rhee S.Y."/>
            <person name="Sohng J.K."/>
        </authorList>
    </citation>
    <scope>NUCLEOTIDE SEQUENCE</scope>
    <source>
        <tissue evidence="2">Leaf</tissue>
    </source>
</reference>
<dbReference type="EMBL" id="JAAIUW010000005">
    <property type="protein sequence ID" value="KAF7833046.1"/>
    <property type="molecule type" value="Genomic_DNA"/>
</dbReference>
<comment type="caution">
    <text evidence="2">The sequence shown here is derived from an EMBL/GenBank/DDBJ whole genome shotgun (WGS) entry which is preliminary data.</text>
</comment>
<dbReference type="InterPro" id="IPR054722">
    <property type="entry name" value="PolX-like_BBD"/>
</dbReference>
<gene>
    <name evidence="2" type="ORF">G2W53_015379</name>
</gene>
<dbReference type="OrthoDB" id="1724808at2759"/>
<evidence type="ECO:0000313" key="3">
    <source>
        <dbReference type="Proteomes" id="UP000634136"/>
    </source>
</evidence>
<dbReference type="Proteomes" id="UP000634136">
    <property type="component" value="Unassembled WGS sequence"/>
</dbReference>
<evidence type="ECO:0000259" key="1">
    <source>
        <dbReference type="Pfam" id="PF22936"/>
    </source>
</evidence>
<dbReference type="AlphaFoldDB" id="A0A834WV44"/>
<sequence length="549" mass="61937">MNCWKLVGYIIGETKPPAIIEAFYAQWDSENSLVVSWLINTMQFHISKQYLLLDTAEKIWTSAKRSYSSKGNDAQIYEIKTKIHGLKQEELTVNEYYSELSALWKELDYYQDVQVKYSEDILGNSPFSSVEDAFSIVLQEESRCGVMLYQAPIEKFGLTVSLEQAKNSPSDKNHLKCDYCGMAFKAHLPTWMIDSCANRHMTGSSKNLSNYSPCSRGENVRIANGSSSLISRIDSLLCTPDITLSSVLHVLEFLDLHTGKKIGSGRLHDGLYVIDSARDSGQVFFGVNKGVYQEIIQWHRRETDVQGETHVLKGIAESLERLDQPGLKTYSRKNQDDKPEDPTCNLWNLLNLLPLVNYLADCSLEIFDDPSAVALLEVIACLVMLTVFILAGLGELDCEEVCVTNLDGKDGTCEGGIGYKAILLEVGLLYAQREPSFMRPISRGIQRCLVRWLVQQRMELNFHNLIRFLWHRIIRGRSYRHLMLQIGYNLHGLMLPNYAKGNLGIVKFDKGQRYLISSYLVQCKSSAAALTVVFNFSNAGCSVFGAKFS</sequence>
<organism evidence="2 3">
    <name type="scientific">Senna tora</name>
    <dbReference type="NCBI Taxonomy" id="362788"/>
    <lineage>
        <taxon>Eukaryota</taxon>
        <taxon>Viridiplantae</taxon>
        <taxon>Streptophyta</taxon>
        <taxon>Embryophyta</taxon>
        <taxon>Tracheophyta</taxon>
        <taxon>Spermatophyta</taxon>
        <taxon>Magnoliopsida</taxon>
        <taxon>eudicotyledons</taxon>
        <taxon>Gunneridae</taxon>
        <taxon>Pentapetalae</taxon>
        <taxon>rosids</taxon>
        <taxon>fabids</taxon>
        <taxon>Fabales</taxon>
        <taxon>Fabaceae</taxon>
        <taxon>Caesalpinioideae</taxon>
        <taxon>Cassia clade</taxon>
        <taxon>Senna</taxon>
    </lineage>
</organism>
<dbReference type="PANTHER" id="PTHR36017:SF1">
    <property type="entry name" value="EMBRYO DEFECTIVE 1381"/>
    <property type="match status" value="1"/>
</dbReference>
<proteinExistence type="predicted"/>
<feature type="domain" description="Retrovirus-related Pol polyprotein from transposon TNT 1-94-like beta-barrel" evidence="1">
    <location>
        <begin position="191"/>
        <end position="252"/>
    </location>
</feature>
<evidence type="ECO:0000313" key="2">
    <source>
        <dbReference type="EMBL" id="KAF7833046.1"/>
    </source>
</evidence>